<keyword evidence="3" id="KW-1185">Reference proteome</keyword>
<evidence type="ECO:0000259" key="1">
    <source>
        <dbReference type="SMART" id="SM00914"/>
    </source>
</evidence>
<sequence length="75" mass="8790">MNNDHSSQENTKALVVYKEQQATVSVVEMYAQMVLDEMEFNQKVKQLQTQIDESLDSRNEALFMKLTEEYKALTR</sequence>
<gene>
    <name evidence="2" type="ORF">ACFP7A_10255</name>
</gene>
<organism evidence="2 3">
    <name type="scientific">Sporolactobacillus kofuensis</name>
    <dbReference type="NCBI Taxonomy" id="269672"/>
    <lineage>
        <taxon>Bacteria</taxon>
        <taxon>Bacillati</taxon>
        <taxon>Bacillota</taxon>
        <taxon>Bacilli</taxon>
        <taxon>Bacillales</taxon>
        <taxon>Sporolactobacillaceae</taxon>
        <taxon>Sporolactobacillus</taxon>
    </lineage>
</organism>
<dbReference type="Gene3D" id="4.10.810.10">
    <property type="entry name" value="Virus Scaffolding Protein, Chain A"/>
    <property type="match status" value="1"/>
</dbReference>
<dbReference type="EMBL" id="JBHSTQ010000009">
    <property type="protein sequence ID" value="MFC6386985.1"/>
    <property type="molecule type" value="Genomic_DNA"/>
</dbReference>
<name>A0ABW1WFX5_9BACL</name>
<comment type="caution">
    <text evidence="2">The sequence shown here is derived from an EMBL/GenBank/DDBJ whole genome shotgun (WGS) entry which is preliminary data.</text>
</comment>
<dbReference type="Pfam" id="PF08858">
    <property type="entry name" value="IDEAL"/>
    <property type="match status" value="1"/>
</dbReference>
<dbReference type="Proteomes" id="UP001596267">
    <property type="component" value="Unassembled WGS sequence"/>
</dbReference>
<dbReference type="InterPro" id="IPR027393">
    <property type="entry name" value="Virus_scaffolding_prot_C"/>
</dbReference>
<protein>
    <submittedName>
        <fullName evidence="2">IDEAL domain-containing protein</fullName>
    </submittedName>
</protein>
<dbReference type="RefSeq" id="WP_253076560.1">
    <property type="nucleotide sequence ID" value="NZ_JAMXWN010000009.1"/>
</dbReference>
<feature type="domain" description="IDEAL" evidence="1">
    <location>
        <begin position="34"/>
        <end position="70"/>
    </location>
</feature>
<accession>A0ABW1WFX5</accession>
<evidence type="ECO:0000313" key="2">
    <source>
        <dbReference type="EMBL" id="MFC6386985.1"/>
    </source>
</evidence>
<reference evidence="3" key="1">
    <citation type="journal article" date="2019" name="Int. J. Syst. Evol. Microbiol.">
        <title>The Global Catalogue of Microorganisms (GCM) 10K type strain sequencing project: providing services to taxonomists for standard genome sequencing and annotation.</title>
        <authorList>
            <consortium name="The Broad Institute Genomics Platform"/>
            <consortium name="The Broad Institute Genome Sequencing Center for Infectious Disease"/>
            <person name="Wu L."/>
            <person name="Ma J."/>
        </authorList>
    </citation>
    <scope>NUCLEOTIDE SEQUENCE [LARGE SCALE GENOMIC DNA]</scope>
    <source>
        <strain evidence="3">CCUG 42001</strain>
    </source>
</reference>
<proteinExistence type="predicted"/>
<dbReference type="SMART" id="SM00914">
    <property type="entry name" value="IDEAL"/>
    <property type="match status" value="1"/>
</dbReference>
<evidence type="ECO:0000313" key="3">
    <source>
        <dbReference type="Proteomes" id="UP001596267"/>
    </source>
</evidence>
<dbReference type="InterPro" id="IPR014957">
    <property type="entry name" value="IDEAL_dom"/>
</dbReference>